<keyword evidence="3" id="KW-0540">Nuclease</keyword>
<dbReference type="Pfam" id="PF06769">
    <property type="entry name" value="YoeB_toxin"/>
    <property type="match status" value="1"/>
</dbReference>
<evidence type="ECO:0000313" key="8">
    <source>
        <dbReference type="EMBL" id="MBP2057425.1"/>
    </source>
</evidence>
<dbReference type="NCBIfam" id="TIGR02116">
    <property type="entry name" value="toxin_Txe_YoeB"/>
    <property type="match status" value="1"/>
</dbReference>
<organism evidence="8 9">
    <name type="scientific">Lactobacillus colini</name>
    <dbReference type="NCBI Taxonomy" id="1819254"/>
    <lineage>
        <taxon>Bacteria</taxon>
        <taxon>Bacillati</taxon>
        <taxon>Bacillota</taxon>
        <taxon>Bacilli</taxon>
        <taxon>Lactobacillales</taxon>
        <taxon>Lactobacillaceae</taxon>
        <taxon>Lactobacillus</taxon>
    </lineage>
</organism>
<dbReference type="Proteomes" id="UP001519292">
    <property type="component" value="Unassembled WGS sequence"/>
</dbReference>
<keyword evidence="4" id="KW-0255">Endonuclease</keyword>
<dbReference type="PANTHER" id="PTHR38039">
    <property type="entry name" value="TOXIN YOEB"/>
    <property type="match status" value="1"/>
</dbReference>
<reference evidence="8 9" key="1">
    <citation type="submission" date="2021-03" db="EMBL/GenBank/DDBJ databases">
        <title>Genomic Encyclopedia of Type Strains, Phase IV (KMG-IV): sequencing the most valuable type-strain genomes for metagenomic binning, comparative biology and taxonomic classification.</title>
        <authorList>
            <person name="Goeker M."/>
        </authorList>
    </citation>
    <scope>NUCLEOTIDE SEQUENCE [LARGE SCALE GENOMIC DNA]</scope>
    <source>
        <strain evidence="8 9">DSM 101872</strain>
    </source>
</reference>
<evidence type="ECO:0000256" key="2">
    <source>
        <dbReference type="ARBA" id="ARBA00022649"/>
    </source>
</evidence>
<accession>A0ABS4MCL0</accession>
<protein>
    <recommendedName>
        <fullName evidence="7">Endoribonuclease YoeB</fullName>
    </recommendedName>
    <alternativeName>
        <fullName evidence="6">Putative mRNA interferase YoeB</fullName>
    </alternativeName>
</protein>
<evidence type="ECO:0000256" key="6">
    <source>
        <dbReference type="ARBA" id="ARBA00030388"/>
    </source>
</evidence>
<dbReference type="PANTHER" id="PTHR38039:SF1">
    <property type="entry name" value="TOXIN YOEB"/>
    <property type="match status" value="1"/>
</dbReference>
<keyword evidence="5" id="KW-0378">Hydrolase</keyword>
<gene>
    <name evidence="8" type="ORF">J2Z60_000589</name>
</gene>
<keyword evidence="2" id="KW-1277">Toxin-antitoxin system</keyword>
<sequence>MSKWRVRAYKDVIKKDIPLLLQQNLKDDFDEIVESLKENPYRDFRNFEKLNPHHKNIYSLRINGKHRLVYTIDKDKREVKVWTAWSHYENRMPR</sequence>
<dbReference type="EMBL" id="JAGGLU010000002">
    <property type="protein sequence ID" value="MBP2057425.1"/>
    <property type="molecule type" value="Genomic_DNA"/>
</dbReference>
<proteinExistence type="inferred from homology"/>
<dbReference type="Gene3D" id="3.30.2310.20">
    <property type="entry name" value="RelE-like"/>
    <property type="match status" value="1"/>
</dbReference>
<evidence type="ECO:0000256" key="7">
    <source>
        <dbReference type="ARBA" id="ARBA00050056"/>
    </source>
</evidence>
<dbReference type="RefSeq" id="WP_209686168.1">
    <property type="nucleotide sequence ID" value="NZ_JAGGLU010000002.1"/>
</dbReference>
<evidence type="ECO:0000256" key="4">
    <source>
        <dbReference type="ARBA" id="ARBA00022759"/>
    </source>
</evidence>
<evidence type="ECO:0000256" key="1">
    <source>
        <dbReference type="ARBA" id="ARBA00008172"/>
    </source>
</evidence>
<evidence type="ECO:0000256" key="5">
    <source>
        <dbReference type="ARBA" id="ARBA00022801"/>
    </source>
</evidence>
<comment type="similarity">
    <text evidence="1">Belongs to the YoeB family.</text>
</comment>
<dbReference type="InterPro" id="IPR009614">
    <property type="entry name" value="YoeB_toxin"/>
</dbReference>
<evidence type="ECO:0000313" key="9">
    <source>
        <dbReference type="Proteomes" id="UP001519292"/>
    </source>
</evidence>
<comment type="caution">
    <text evidence="8">The sequence shown here is derived from an EMBL/GenBank/DDBJ whole genome shotgun (WGS) entry which is preliminary data.</text>
</comment>
<evidence type="ECO:0000256" key="3">
    <source>
        <dbReference type="ARBA" id="ARBA00022722"/>
    </source>
</evidence>
<dbReference type="InterPro" id="IPR035093">
    <property type="entry name" value="RelE/ParE_toxin_dom_sf"/>
</dbReference>
<dbReference type="SUPFAM" id="SSF143011">
    <property type="entry name" value="RelE-like"/>
    <property type="match status" value="1"/>
</dbReference>
<name>A0ABS4MCL0_9LACO</name>
<keyword evidence="9" id="KW-1185">Reference proteome</keyword>